<dbReference type="GO" id="GO:0016614">
    <property type="term" value="F:oxidoreductase activity, acting on CH-OH group of donors"/>
    <property type="evidence" value="ECO:0007669"/>
    <property type="project" value="InterPro"/>
</dbReference>
<organism evidence="6">
    <name type="scientific">marine metagenome</name>
    <dbReference type="NCBI Taxonomy" id="408172"/>
    <lineage>
        <taxon>unclassified sequences</taxon>
        <taxon>metagenomes</taxon>
        <taxon>ecological metagenomes</taxon>
    </lineage>
</organism>
<accession>A0A382KAQ7</accession>
<proteinExistence type="inferred from homology"/>
<protein>
    <recommendedName>
        <fullName evidence="5">Glucose-methanol-choline oxidoreductase N-terminal domain-containing protein</fullName>
    </recommendedName>
</protein>
<dbReference type="SUPFAM" id="SSF51905">
    <property type="entry name" value="FAD/NAD(P)-binding domain"/>
    <property type="match status" value="1"/>
</dbReference>
<comment type="similarity">
    <text evidence="2">Belongs to the GMC oxidoreductase family.</text>
</comment>
<dbReference type="InterPro" id="IPR000172">
    <property type="entry name" value="GMC_OxRdtase_N"/>
</dbReference>
<gene>
    <name evidence="6" type="ORF">METZ01_LOCUS273457</name>
</gene>
<evidence type="ECO:0000256" key="1">
    <source>
        <dbReference type="ARBA" id="ARBA00001974"/>
    </source>
</evidence>
<evidence type="ECO:0000313" key="6">
    <source>
        <dbReference type="EMBL" id="SVC20603.1"/>
    </source>
</evidence>
<dbReference type="EMBL" id="UINC01079005">
    <property type="protein sequence ID" value="SVC20603.1"/>
    <property type="molecule type" value="Genomic_DNA"/>
</dbReference>
<dbReference type="Pfam" id="PF00732">
    <property type="entry name" value="GMC_oxred_N"/>
    <property type="match status" value="1"/>
</dbReference>
<dbReference type="PANTHER" id="PTHR11552">
    <property type="entry name" value="GLUCOSE-METHANOL-CHOLINE GMC OXIDOREDUCTASE"/>
    <property type="match status" value="1"/>
</dbReference>
<sequence length="146" mass="16295">MEYDYIVVGAGSAGAIIATRLSEDESKSVLLLESGSDYEDFSLLPEKFKYGFGPELLDEPNWWLDPGDEKRWLFVGNATEEQDAPMLIPRGKAMGGSSAVNAQIFLRGDPQDYDAWAEHGNEEWSFEKCLPAFKKLENDTDMGGDF</sequence>
<dbReference type="AlphaFoldDB" id="A0A382KAQ7"/>
<keyword evidence="3" id="KW-0285">Flavoprotein</keyword>
<reference evidence="6" key="1">
    <citation type="submission" date="2018-05" db="EMBL/GenBank/DDBJ databases">
        <authorList>
            <person name="Lanie J.A."/>
            <person name="Ng W.-L."/>
            <person name="Kazmierczak K.M."/>
            <person name="Andrzejewski T.M."/>
            <person name="Davidsen T.M."/>
            <person name="Wayne K.J."/>
            <person name="Tettelin H."/>
            <person name="Glass J.I."/>
            <person name="Rusch D."/>
            <person name="Podicherti R."/>
            <person name="Tsui H.-C.T."/>
            <person name="Winkler M.E."/>
        </authorList>
    </citation>
    <scope>NUCLEOTIDE SEQUENCE</scope>
</reference>
<keyword evidence="4" id="KW-0274">FAD</keyword>
<evidence type="ECO:0000256" key="3">
    <source>
        <dbReference type="ARBA" id="ARBA00022630"/>
    </source>
</evidence>
<comment type="cofactor">
    <cofactor evidence="1">
        <name>FAD</name>
        <dbReference type="ChEBI" id="CHEBI:57692"/>
    </cofactor>
</comment>
<dbReference type="PANTHER" id="PTHR11552:SF147">
    <property type="entry name" value="CHOLINE DEHYDROGENASE, MITOCHONDRIAL"/>
    <property type="match status" value="1"/>
</dbReference>
<dbReference type="Gene3D" id="3.50.50.60">
    <property type="entry name" value="FAD/NAD(P)-binding domain"/>
    <property type="match status" value="1"/>
</dbReference>
<evidence type="ECO:0000256" key="4">
    <source>
        <dbReference type="ARBA" id="ARBA00022827"/>
    </source>
</evidence>
<feature type="domain" description="Glucose-methanol-choline oxidoreductase N-terminal" evidence="5">
    <location>
        <begin position="3"/>
        <end position="138"/>
    </location>
</feature>
<dbReference type="GO" id="GO:0050660">
    <property type="term" value="F:flavin adenine dinucleotide binding"/>
    <property type="evidence" value="ECO:0007669"/>
    <property type="project" value="InterPro"/>
</dbReference>
<dbReference type="InterPro" id="IPR012132">
    <property type="entry name" value="GMC_OxRdtase"/>
</dbReference>
<evidence type="ECO:0000256" key="2">
    <source>
        <dbReference type="ARBA" id="ARBA00010790"/>
    </source>
</evidence>
<dbReference type="InterPro" id="IPR036188">
    <property type="entry name" value="FAD/NAD-bd_sf"/>
</dbReference>
<name>A0A382KAQ7_9ZZZZ</name>
<evidence type="ECO:0000259" key="5">
    <source>
        <dbReference type="Pfam" id="PF00732"/>
    </source>
</evidence>
<feature type="non-terminal residue" evidence="6">
    <location>
        <position position="146"/>
    </location>
</feature>